<dbReference type="SUPFAM" id="SSF52540">
    <property type="entry name" value="P-loop containing nucleoside triphosphate hydrolases"/>
    <property type="match status" value="1"/>
</dbReference>
<keyword evidence="2" id="KW-0433">Leucine-rich repeat</keyword>
<dbReference type="Pfam" id="PF18052">
    <property type="entry name" value="Rx_N"/>
    <property type="match status" value="1"/>
</dbReference>
<keyword evidence="5" id="KW-0611">Plant defense</keyword>
<evidence type="ECO:0000259" key="8">
    <source>
        <dbReference type="Pfam" id="PF18052"/>
    </source>
</evidence>
<dbReference type="InterPro" id="IPR002182">
    <property type="entry name" value="NB-ARC"/>
</dbReference>
<evidence type="ECO:0000259" key="7">
    <source>
        <dbReference type="Pfam" id="PF00931"/>
    </source>
</evidence>
<dbReference type="GO" id="GO:0098542">
    <property type="term" value="P:defense response to other organism"/>
    <property type="evidence" value="ECO:0007669"/>
    <property type="project" value="TreeGrafter"/>
</dbReference>
<gene>
    <name evidence="10" type="ORF">PAHAL_6G071100</name>
</gene>
<reference evidence="10" key="1">
    <citation type="submission" date="2018-04" db="EMBL/GenBank/DDBJ databases">
        <title>WGS assembly of Panicum hallii.</title>
        <authorList>
            <person name="Lovell J."/>
            <person name="Jenkins J."/>
            <person name="Lowry D."/>
            <person name="Mamidi S."/>
            <person name="Sreedasyam A."/>
            <person name="Weng X."/>
            <person name="Barry K."/>
            <person name="Bonette J."/>
            <person name="Campitelli B."/>
            <person name="Daum C."/>
            <person name="Gordon S."/>
            <person name="Gould B."/>
            <person name="Lipzen A."/>
            <person name="Macqueen A."/>
            <person name="Palacio-Mejia J."/>
            <person name="Plott C."/>
            <person name="Shakirov E."/>
            <person name="Shu S."/>
            <person name="Yoshinaga Y."/>
            <person name="Zane M."/>
            <person name="Rokhsar D."/>
            <person name="Grimwood J."/>
            <person name="Schmutz J."/>
            <person name="Juenger T."/>
        </authorList>
    </citation>
    <scope>NUCLEOTIDE SEQUENCE [LARGE SCALE GENOMIC DNA]</scope>
    <source>
        <strain evidence="10">FIL2</strain>
    </source>
</reference>
<comment type="similarity">
    <text evidence="1">Belongs to the disease resistance NB-LRR family.</text>
</comment>
<dbReference type="SUPFAM" id="SSF52058">
    <property type="entry name" value="L domain-like"/>
    <property type="match status" value="1"/>
</dbReference>
<evidence type="ECO:0000256" key="2">
    <source>
        <dbReference type="ARBA" id="ARBA00022614"/>
    </source>
</evidence>
<evidence type="ECO:0000256" key="6">
    <source>
        <dbReference type="ARBA" id="ARBA00023054"/>
    </source>
</evidence>
<evidence type="ECO:0000256" key="5">
    <source>
        <dbReference type="ARBA" id="ARBA00022821"/>
    </source>
</evidence>
<dbReference type="Gene3D" id="3.40.50.300">
    <property type="entry name" value="P-loop containing nucleotide triphosphate hydrolases"/>
    <property type="match status" value="1"/>
</dbReference>
<dbReference type="InterPro" id="IPR044974">
    <property type="entry name" value="Disease_R_plants"/>
</dbReference>
<dbReference type="Pfam" id="PF00931">
    <property type="entry name" value="NB-ARC"/>
    <property type="match status" value="2"/>
</dbReference>
<evidence type="ECO:0000256" key="3">
    <source>
        <dbReference type="ARBA" id="ARBA00022737"/>
    </source>
</evidence>
<dbReference type="PANTHER" id="PTHR23155">
    <property type="entry name" value="DISEASE RESISTANCE PROTEIN RP"/>
    <property type="match status" value="1"/>
</dbReference>
<feature type="domain" description="NB-ARC" evidence="7">
    <location>
        <begin position="124"/>
        <end position="183"/>
    </location>
</feature>
<dbReference type="InterPro" id="IPR036388">
    <property type="entry name" value="WH-like_DNA-bd_sf"/>
</dbReference>
<dbReference type="AlphaFoldDB" id="A0A2S3I0V5"/>
<dbReference type="Pfam" id="PF23598">
    <property type="entry name" value="LRR_14"/>
    <property type="match status" value="2"/>
</dbReference>
<keyword evidence="6" id="KW-0175">Coiled coil</keyword>
<feature type="domain" description="NB-ARC" evidence="7">
    <location>
        <begin position="191"/>
        <end position="227"/>
    </location>
</feature>
<evidence type="ECO:0000256" key="1">
    <source>
        <dbReference type="ARBA" id="ARBA00008894"/>
    </source>
</evidence>
<dbReference type="InterPro" id="IPR027417">
    <property type="entry name" value="P-loop_NTPase"/>
</dbReference>
<dbReference type="Gramene" id="PAN34020">
    <property type="protein sequence ID" value="PAN34020"/>
    <property type="gene ID" value="PAHAL_6G071100"/>
</dbReference>
<dbReference type="InterPro" id="IPR032675">
    <property type="entry name" value="LRR_dom_sf"/>
</dbReference>
<keyword evidence="4" id="KW-0547">Nucleotide-binding</keyword>
<dbReference type="InterPro" id="IPR055414">
    <property type="entry name" value="LRR_R13L4/SHOC2-like"/>
</dbReference>
<dbReference type="Gene3D" id="1.10.10.10">
    <property type="entry name" value="Winged helix-like DNA-binding domain superfamily/Winged helix DNA-binding domain"/>
    <property type="match status" value="1"/>
</dbReference>
<feature type="domain" description="Disease resistance R13L4/SHOC-2-like LRR" evidence="9">
    <location>
        <begin position="591"/>
        <end position="749"/>
    </location>
</feature>
<dbReference type="InterPro" id="IPR041118">
    <property type="entry name" value="Rx_N"/>
</dbReference>
<protein>
    <recommendedName>
        <fullName evidence="11">NB-ARC domain-containing protein</fullName>
    </recommendedName>
</protein>
<keyword evidence="3" id="KW-0677">Repeat</keyword>
<feature type="domain" description="Disease resistance N-terminal" evidence="8">
    <location>
        <begin position="13"/>
        <end position="72"/>
    </location>
</feature>
<dbReference type="InterPro" id="IPR042197">
    <property type="entry name" value="Apaf_helical"/>
</dbReference>
<evidence type="ECO:0008006" key="11">
    <source>
        <dbReference type="Google" id="ProtNLM"/>
    </source>
</evidence>
<organism evidence="10">
    <name type="scientific">Panicum hallii</name>
    <dbReference type="NCBI Taxonomy" id="206008"/>
    <lineage>
        <taxon>Eukaryota</taxon>
        <taxon>Viridiplantae</taxon>
        <taxon>Streptophyta</taxon>
        <taxon>Embryophyta</taxon>
        <taxon>Tracheophyta</taxon>
        <taxon>Spermatophyta</taxon>
        <taxon>Magnoliopsida</taxon>
        <taxon>Liliopsida</taxon>
        <taxon>Poales</taxon>
        <taxon>Poaceae</taxon>
        <taxon>PACMAD clade</taxon>
        <taxon>Panicoideae</taxon>
        <taxon>Panicodae</taxon>
        <taxon>Paniceae</taxon>
        <taxon>Panicinae</taxon>
        <taxon>Panicum</taxon>
        <taxon>Panicum sect. Panicum</taxon>
    </lineage>
</organism>
<feature type="domain" description="Disease resistance R13L4/SHOC-2-like LRR" evidence="9">
    <location>
        <begin position="442"/>
        <end position="581"/>
    </location>
</feature>
<sequence length="760" mass="86003">MAEKILLSASMGVMNSLLGKLATLMGEKYAKLKDVQKQVAFLHEELSNMGALLEDLADMEGLDNQTKQWRNKDVELKARVQEASAQRMRYRLDDCKSRSGNVAVDPRMTALYTESSRLVGIDGSKEEVINLLTKQVDDASVQKLRVVSILGLGGLGKTTHANQVYGKLGESFGCKAFVSVSQRPDMVVLWYLVVVDDLWDASAWEFIKCAFPEGQYGSNVLTTTRIERPLDDHNSSQLFYGRVFGLENTCPQPFEESSDKILQKSGGLPLAIISIASLLASQSNRSVSQWNCILNSLRSDLRSNPSLEGMRQILNLSYTHLLHHLKTCLLYIRMSPEDHDIDKDHLVMQWVAEGSYFNKLVNRSMIIQLVEHRAWNMELLYHRVHDMVLDLIVSKSAEENFLGVVENLETITRRQQCKTRRLSLQLDEAELGKIAPCMSLPHVRSLFIFGLPHRSIGLLELKFLHVLFVCKVDGLDLTLIGKLSQLRYLYVKSYHRSSMQLPRQICGLHHLETLVTDGQLSHLPHDIVHLSALSYLKVFVSIAYHDGISKMKSLHTLDCFDPSKQSLDNLMALGELLNLREDHTLTDYYDGWNSLCLPDCRLEQLHLQFPFPWLPVWVGQLSTLSSLEIHLDELCKDDVAVHAELPVLAHLVLWAGYVPDKAIARRAGIAFHFQAGSMPKVETLRFQSSVHEVKTCGVRLAGIERLKNLKRVAIRLGFFGPRSEESDVPTIEAAIRSFFEERHPGCPTIHITSYLYTYDD</sequence>
<dbReference type="GO" id="GO:0043531">
    <property type="term" value="F:ADP binding"/>
    <property type="evidence" value="ECO:0007669"/>
    <property type="project" value="InterPro"/>
</dbReference>
<evidence type="ECO:0000313" key="10">
    <source>
        <dbReference type="EMBL" id="PAN34020.2"/>
    </source>
</evidence>
<evidence type="ECO:0000256" key="4">
    <source>
        <dbReference type="ARBA" id="ARBA00022741"/>
    </source>
</evidence>
<accession>A0A2S3I0V5</accession>
<dbReference type="EMBL" id="CM008051">
    <property type="protein sequence ID" value="PAN34020.2"/>
    <property type="molecule type" value="Genomic_DNA"/>
</dbReference>
<proteinExistence type="inferred from homology"/>
<evidence type="ECO:0000259" key="9">
    <source>
        <dbReference type="Pfam" id="PF23598"/>
    </source>
</evidence>
<dbReference type="Gene3D" id="3.80.10.10">
    <property type="entry name" value="Ribonuclease Inhibitor"/>
    <property type="match status" value="1"/>
</dbReference>
<dbReference type="PANTHER" id="PTHR23155:SF906">
    <property type="entry name" value="OS08G0205100 PROTEIN"/>
    <property type="match status" value="1"/>
</dbReference>
<name>A0A2S3I0V5_9POAL</name>
<dbReference type="Proteomes" id="UP000243499">
    <property type="component" value="Chromosome 6"/>
</dbReference>
<dbReference type="Gene3D" id="1.20.5.4130">
    <property type="match status" value="1"/>
</dbReference>
<dbReference type="Gene3D" id="1.10.8.430">
    <property type="entry name" value="Helical domain of apoptotic protease-activating factors"/>
    <property type="match status" value="1"/>
</dbReference>